<evidence type="ECO:0000256" key="1">
    <source>
        <dbReference type="SAM" id="MobiDB-lite"/>
    </source>
</evidence>
<proteinExistence type="predicted"/>
<dbReference type="Ensembl" id="ENSCMIT00000005664.1">
    <property type="protein sequence ID" value="ENSCMIP00000005476.1"/>
    <property type="gene ID" value="ENSCMIG00000003181.1"/>
</dbReference>
<sequence length="111" mass="12400">VYRDGEELARVGRERTEEERAADDEELRVLRQREEAERRGRALQRGPRSVQHSHYTSLGPCVSLCVCVCAVLELSGETLLTARPRCCATFAAAFRPQTIVNSLHSVSCEAL</sequence>
<accession>A0A4W3GPK6</accession>
<dbReference type="STRING" id="7868.ENSCMIP00000005476"/>
<evidence type="ECO:0000313" key="2">
    <source>
        <dbReference type="Ensembl" id="ENSCMIP00000005476.1"/>
    </source>
</evidence>
<protein>
    <submittedName>
        <fullName evidence="2">Uncharacterized protein</fullName>
    </submittedName>
</protein>
<reference evidence="3" key="2">
    <citation type="journal article" date="2007" name="PLoS Biol.">
        <title>Survey sequencing and comparative analysis of the elephant shark (Callorhinchus milii) genome.</title>
        <authorList>
            <person name="Venkatesh B."/>
            <person name="Kirkness E.F."/>
            <person name="Loh Y.H."/>
            <person name="Halpern A.L."/>
            <person name="Lee A.P."/>
            <person name="Johnson J."/>
            <person name="Dandona N."/>
            <person name="Viswanathan L.D."/>
            <person name="Tay A."/>
            <person name="Venter J.C."/>
            <person name="Strausberg R.L."/>
            <person name="Brenner S."/>
        </authorList>
    </citation>
    <scope>NUCLEOTIDE SEQUENCE [LARGE SCALE GENOMIC DNA]</scope>
</reference>
<reference evidence="3" key="1">
    <citation type="journal article" date="2006" name="Science">
        <title>Ancient noncoding elements conserved in the human genome.</title>
        <authorList>
            <person name="Venkatesh B."/>
            <person name="Kirkness E.F."/>
            <person name="Loh Y.H."/>
            <person name="Halpern A.L."/>
            <person name="Lee A.P."/>
            <person name="Johnson J."/>
            <person name="Dandona N."/>
            <person name="Viswanathan L.D."/>
            <person name="Tay A."/>
            <person name="Venter J.C."/>
            <person name="Strausberg R.L."/>
            <person name="Brenner S."/>
        </authorList>
    </citation>
    <scope>NUCLEOTIDE SEQUENCE [LARGE SCALE GENOMIC DNA]</scope>
</reference>
<reference evidence="3" key="3">
    <citation type="journal article" date="2014" name="Nature">
        <title>Elephant shark genome provides unique insights into gnathostome evolution.</title>
        <authorList>
            <consortium name="International Elephant Shark Genome Sequencing Consortium"/>
            <person name="Venkatesh B."/>
            <person name="Lee A.P."/>
            <person name="Ravi V."/>
            <person name="Maurya A.K."/>
            <person name="Lian M.M."/>
            <person name="Swann J.B."/>
            <person name="Ohta Y."/>
            <person name="Flajnik M.F."/>
            <person name="Sutoh Y."/>
            <person name="Kasahara M."/>
            <person name="Hoon S."/>
            <person name="Gangu V."/>
            <person name="Roy S.W."/>
            <person name="Irimia M."/>
            <person name="Korzh V."/>
            <person name="Kondrychyn I."/>
            <person name="Lim Z.W."/>
            <person name="Tay B.H."/>
            <person name="Tohari S."/>
            <person name="Kong K.W."/>
            <person name="Ho S."/>
            <person name="Lorente-Galdos B."/>
            <person name="Quilez J."/>
            <person name="Marques-Bonet T."/>
            <person name="Raney B.J."/>
            <person name="Ingham P.W."/>
            <person name="Tay A."/>
            <person name="Hillier L.W."/>
            <person name="Minx P."/>
            <person name="Boehm T."/>
            <person name="Wilson R.K."/>
            <person name="Brenner S."/>
            <person name="Warren W.C."/>
        </authorList>
    </citation>
    <scope>NUCLEOTIDE SEQUENCE [LARGE SCALE GENOMIC DNA]</scope>
</reference>
<name>A0A4W3GPK6_CALMI</name>
<keyword evidence="3" id="KW-1185">Reference proteome</keyword>
<reference evidence="2" key="4">
    <citation type="submission" date="2025-08" db="UniProtKB">
        <authorList>
            <consortium name="Ensembl"/>
        </authorList>
    </citation>
    <scope>IDENTIFICATION</scope>
</reference>
<dbReference type="InParanoid" id="A0A4W3GPK6"/>
<feature type="region of interest" description="Disordered" evidence="1">
    <location>
        <begin position="1"/>
        <end position="26"/>
    </location>
</feature>
<dbReference type="Proteomes" id="UP000314986">
    <property type="component" value="Unassembled WGS sequence"/>
</dbReference>
<reference evidence="2" key="5">
    <citation type="submission" date="2025-09" db="UniProtKB">
        <authorList>
            <consortium name="Ensembl"/>
        </authorList>
    </citation>
    <scope>IDENTIFICATION</scope>
</reference>
<evidence type="ECO:0000313" key="3">
    <source>
        <dbReference type="Proteomes" id="UP000314986"/>
    </source>
</evidence>
<feature type="compositionally biased region" description="Basic and acidic residues" evidence="1">
    <location>
        <begin position="1"/>
        <end position="19"/>
    </location>
</feature>
<dbReference type="AlphaFoldDB" id="A0A4W3GPK6"/>
<organism evidence="2 3">
    <name type="scientific">Callorhinchus milii</name>
    <name type="common">Ghost shark</name>
    <dbReference type="NCBI Taxonomy" id="7868"/>
    <lineage>
        <taxon>Eukaryota</taxon>
        <taxon>Metazoa</taxon>
        <taxon>Chordata</taxon>
        <taxon>Craniata</taxon>
        <taxon>Vertebrata</taxon>
        <taxon>Chondrichthyes</taxon>
        <taxon>Holocephali</taxon>
        <taxon>Chimaeriformes</taxon>
        <taxon>Callorhinchidae</taxon>
        <taxon>Callorhinchus</taxon>
    </lineage>
</organism>